<feature type="domain" description="ATPase AAA-type core" evidence="2">
    <location>
        <begin position="137"/>
        <end position="240"/>
    </location>
</feature>
<dbReference type="Gene3D" id="3.40.50.300">
    <property type="entry name" value="P-loop containing nucleotide triphosphate hydrolases"/>
    <property type="match status" value="1"/>
</dbReference>
<evidence type="ECO:0000313" key="4">
    <source>
        <dbReference type="Proteomes" id="UP000631114"/>
    </source>
</evidence>
<dbReference type="InterPro" id="IPR003959">
    <property type="entry name" value="ATPase_AAA_core"/>
</dbReference>
<gene>
    <name evidence="3" type="ORF">IFM89_010967</name>
</gene>
<dbReference type="Pfam" id="PF00004">
    <property type="entry name" value="AAA"/>
    <property type="match status" value="1"/>
</dbReference>
<dbReference type="Proteomes" id="UP000631114">
    <property type="component" value="Unassembled WGS sequence"/>
</dbReference>
<comment type="caution">
    <text evidence="3">The sequence shown here is derived from an EMBL/GenBank/DDBJ whole genome shotgun (WGS) entry which is preliminary data.</text>
</comment>
<accession>A0A835IPC8</accession>
<evidence type="ECO:0000259" key="2">
    <source>
        <dbReference type="Pfam" id="PF00004"/>
    </source>
</evidence>
<dbReference type="GO" id="GO:0016887">
    <property type="term" value="F:ATP hydrolysis activity"/>
    <property type="evidence" value="ECO:0007669"/>
    <property type="project" value="InterPro"/>
</dbReference>
<sequence>MTSIPPSKAWMKEISPCPKYLEGVESFIKFAKDHSGNVDCRVLVADLDLGFVFEVDIGCVLPESLDACMNELDSHGDTHAERGEDNNSENNSREDIKAKKLRDDATRSTFYNTMPNREGKMEAENLKFEIEIKEESPQGSGKTLLATAVAKFFDEHEEILAHYTTFFISFLVFISCSRLSLEKALVVQSELKDYLSDALEHSPSLVIFDDLDNIVSSLFDSEGSQTSTSTTALVEFLTDIMDEHGGDLTSMCSFLLRPAVSERGAILKHEIRKRSLQCSEEILVGT</sequence>
<dbReference type="EMBL" id="JADFTS010000002">
    <property type="protein sequence ID" value="KAF9620232.1"/>
    <property type="molecule type" value="Genomic_DNA"/>
</dbReference>
<keyword evidence="4" id="KW-1185">Reference proteome</keyword>
<reference evidence="3 4" key="1">
    <citation type="submission" date="2020-10" db="EMBL/GenBank/DDBJ databases">
        <title>The Coptis chinensis genome and diversification of protoberbering-type alkaloids.</title>
        <authorList>
            <person name="Wang B."/>
            <person name="Shu S."/>
            <person name="Song C."/>
            <person name="Liu Y."/>
        </authorList>
    </citation>
    <scope>NUCLEOTIDE SEQUENCE [LARGE SCALE GENOMIC DNA]</scope>
    <source>
        <strain evidence="3">HL-2020</strain>
        <tissue evidence="3">Leaf</tissue>
    </source>
</reference>
<name>A0A835IPC8_9MAGN</name>
<dbReference type="AlphaFoldDB" id="A0A835IPC8"/>
<dbReference type="OrthoDB" id="10571630at2759"/>
<dbReference type="GO" id="GO:0005524">
    <property type="term" value="F:ATP binding"/>
    <property type="evidence" value="ECO:0007669"/>
    <property type="project" value="InterPro"/>
</dbReference>
<dbReference type="InterPro" id="IPR027417">
    <property type="entry name" value="P-loop_NTPase"/>
</dbReference>
<dbReference type="SUPFAM" id="SSF52540">
    <property type="entry name" value="P-loop containing nucleoside triphosphate hydrolases"/>
    <property type="match status" value="1"/>
</dbReference>
<proteinExistence type="predicted"/>
<organism evidence="3 4">
    <name type="scientific">Coptis chinensis</name>
    <dbReference type="NCBI Taxonomy" id="261450"/>
    <lineage>
        <taxon>Eukaryota</taxon>
        <taxon>Viridiplantae</taxon>
        <taxon>Streptophyta</taxon>
        <taxon>Embryophyta</taxon>
        <taxon>Tracheophyta</taxon>
        <taxon>Spermatophyta</taxon>
        <taxon>Magnoliopsida</taxon>
        <taxon>Ranunculales</taxon>
        <taxon>Ranunculaceae</taxon>
        <taxon>Coptidoideae</taxon>
        <taxon>Coptis</taxon>
    </lineage>
</organism>
<protein>
    <recommendedName>
        <fullName evidence="2">ATPase AAA-type core domain-containing protein</fullName>
    </recommendedName>
</protein>
<evidence type="ECO:0000256" key="1">
    <source>
        <dbReference type="SAM" id="MobiDB-lite"/>
    </source>
</evidence>
<feature type="region of interest" description="Disordered" evidence="1">
    <location>
        <begin position="76"/>
        <end position="98"/>
    </location>
</feature>
<evidence type="ECO:0000313" key="3">
    <source>
        <dbReference type="EMBL" id="KAF9620232.1"/>
    </source>
</evidence>